<gene>
    <name evidence="1" type="ORF">E0F98_13055</name>
</gene>
<sequence>MTRKIKTIPITLFFMSIGLISCKKTDDTINARIHSTFEVNNTFKTTELSQHDYKVVGTDENGENVHGNINIEGKIGVGYLSTTNATNIEVVVEWINKHTLLATDLEGFEYTLTTK</sequence>
<accession>A0A4R5CPH2</accession>
<organism evidence="1 2">
    <name type="scientific">Flavobacterium hiemivividum</name>
    <dbReference type="NCBI Taxonomy" id="2541734"/>
    <lineage>
        <taxon>Bacteria</taxon>
        <taxon>Pseudomonadati</taxon>
        <taxon>Bacteroidota</taxon>
        <taxon>Flavobacteriia</taxon>
        <taxon>Flavobacteriales</taxon>
        <taxon>Flavobacteriaceae</taxon>
        <taxon>Flavobacterium</taxon>
    </lineage>
</organism>
<dbReference type="Proteomes" id="UP000294597">
    <property type="component" value="Unassembled WGS sequence"/>
</dbReference>
<evidence type="ECO:0000313" key="1">
    <source>
        <dbReference type="EMBL" id="TDE02352.1"/>
    </source>
</evidence>
<keyword evidence="2" id="KW-1185">Reference proteome</keyword>
<dbReference type="RefSeq" id="WP_132112193.1">
    <property type="nucleotide sequence ID" value="NZ_SMFO01000011.1"/>
</dbReference>
<evidence type="ECO:0000313" key="2">
    <source>
        <dbReference type="Proteomes" id="UP000294597"/>
    </source>
</evidence>
<dbReference type="AlphaFoldDB" id="A0A4R5CPH2"/>
<evidence type="ECO:0008006" key="3">
    <source>
        <dbReference type="Google" id="ProtNLM"/>
    </source>
</evidence>
<name>A0A4R5CPH2_9FLAO</name>
<proteinExistence type="predicted"/>
<dbReference type="EMBL" id="SMFO01000011">
    <property type="protein sequence ID" value="TDE02352.1"/>
    <property type="molecule type" value="Genomic_DNA"/>
</dbReference>
<dbReference type="PROSITE" id="PS51257">
    <property type="entry name" value="PROKAR_LIPOPROTEIN"/>
    <property type="match status" value="1"/>
</dbReference>
<protein>
    <recommendedName>
        <fullName evidence="3">Lipoprotein</fullName>
    </recommendedName>
</protein>
<reference evidence="1 2" key="1">
    <citation type="submission" date="2019-03" db="EMBL/GenBank/DDBJ databases">
        <title>Flavobacterium TSA-D2 sp. nov., isolated from arctic soil.</title>
        <authorList>
            <person name="Chaudhary D.K."/>
        </authorList>
    </citation>
    <scope>NUCLEOTIDE SEQUENCE [LARGE SCALE GENOMIC DNA]</scope>
    <source>
        <strain evidence="1 2">TSA-D2</strain>
    </source>
</reference>
<comment type="caution">
    <text evidence="1">The sequence shown here is derived from an EMBL/GenBank/DDBJ whole genome shotgun (WGS) entry which is preliminary data.</text>
</comment>